<protein>
    <recommendedName>
        <fullName evidence="2">Pop1 N-terminal domain-containing protein</fullName>
    </recommendedName>
</protein>
<accession>A0ABR4BF43</accession>
<dbReference type="Pfam" id="PF06978">
    <property type="entry name" value="POP1_N"/>
    <property type="match status" value="1"/>
</dbReference>
<evidence type="ECO:0000256" key="1">
    <source>
        <dbReference type="SAM" id="MobiDB-lite"/>
    </source>
</evidence>
<feature type="domain" description="Pop1 N-terminal" evidence="2">
    <location>
        <begin position="54"/>
        <end position="114"/>
    </location>
</feature>
<sequence>MAHSDPQKRKPPPLRRASPPRAAKRVKTNEARTILTQTSDKALNQNGDLDVSAFVKAREFEIKSMGASMSDSKNVLSARAFQQVPKDLRRRTASHNVKRVPKRLRARAAKEEDER</sequence>
<reference evidence="3 4" key="1">
    <citation type="submission" date="2024-09" db="EMBL/GenBank/DDBJ databases">
        <title>Rethinking Asexuality: The Enigmatic Case of Functional Sexual Genes in Lepraria (Stereocaulaceae).</title>
        <authorList>
            <person name="Doellman M."/>
            <person name="Sun Y."/>
            <person name="Barcenas-Pena A."/>
            <person name="Lumbsch H.T."/>
            <person name="Grewe F."/>
        </authorList>
    </citation>
    <scope>NUCLEOTIDE SEQUENCE [LARGE SCALE GENOMIC DNA]</scope>
    <source>
        <strain evidence="3 4">Grewe 0041</strain>
    </source>
</reference>
<keyword evidence="4" id="KW-1185">Reference proteome</keyword>
<feature type="region of interest" description="Disordered" evidence="1">
    <location>
        <begin position="88"/>
        <end position="115"/>
    </location>
</feature>
<feature type="region of interest" description="Disordered" evidence="1">
    <location>
        <begin position="1"/>
        <end position="31"/>
    </location>
</feature>
<dbReference type="Proteomes" id="UP001590951">
    <property type="component" value="Unassembled WGS sequence"/>
</dbReference>
<organism evidence="3 4">
    <name type="scientific">Lepraria finkii</name>
    <dbReference type="NCBI Taxonomy" id="1340010"/>
    <lineage>
        <taxon>Eukaryota</taxon>
        <taxon>Fungi</taxon>
        <taxon>Dikarya</taxon>
        <taxon>Ascomycota</taxon>
        <taxon>Pezizomycotina</taxon>
        <taxon>Lecanoromycetes</taxon>
        <taxon>OSLEUM clade</taxon>
        <taxon>Lecanoromycetidae</taxon>
        <taxon>Lecanorales</taxon>
        <taxon>Lecanorineae</taxon>
        <taxon>Stereocaulaceae</taxon>
        <taxon>Lepraria</taxon>
    </lineage>
</organism>
<dbReference type="PANTHER" id="PTHR22731:SF3">
    <property type="entry name" value="RIBONUCLEASES P_MRP PROTEIN SUBUNIT POP1"/>
    <property type="match status" value="1"/>
</dbReference>
<gene>
    <name evidence="3" type="ORF">ABVK25_003303</name>
</gene>
<proteinExistence type="predicted"/>
<evidence type="ECO:0000313" key="3">
    <source>
        <dbReference type="EMBL" id="KAL2056280.1"/>
    </source>
</evidence>
<dbReference type="InterPro" id="IPR039182">
    <property type="entry name" value="Pop1"/>
</dbReference>
<dbReference type="EMBL" id="JBHFEH010000008">
    <property type="protein sequence ID" value="KAL2056280.1"/>
    <property type="molecule type" value="Genomic_DNA"/>
</dbReference>
<evidence type="ECO:0000259" key="2">
    <source>
        <dbReference type="Pfam" id="PF06978"/>
    </source>
</evidence>
<evidence type="ECO:0000313" key="4">
    <source>
        <dbReference type="Proteomes" id="UP001590951"/>
    </source>
</evidence>
<dbReference type="PANTHER" id="PTHR22731">
    <property type="entry name" value="RIBONUCLEASES P/MRP PROTEIN SUBUNIT POP1"/>
    <property type="match status" value="1"/>
</dbReference>
<name>A0ABR4BF43_9LECA</name>
<feature type="compositionally biased region" description="Basic residues" evidence="1">
    <location>
        <begin position="88"/>
        <end position="107"/>
    </location>
</feature>
<dbReference type="InterPro" id="IPR009723">
    <property type="entry name" value="Pop1_N"/>
</dbReference>
<comment type="caution">
    <text evidence="3">The sequence shown here is derived from an EMBL/GenBank/DDBJ whole genome shotgun (WGS) entry which is preliminary data.</text>
</comment>